<accession>A0A1L1PEX7</accession>
<evidence type="ECO:0000313" key="7">
    <source>
        <dbReference type="Proteomes" id="UP000028878"/>
    </source>
</evidence>
<keyword evidence="2" id="KW-0805">Transcription regulation</keyword>
<dbReference type="GO" id="GO:0043565">
    <property type="term" value="F:sequence-specific DNA binding"/>
    <property type="evidence" value="ECO:0007669"/>
    <property type="project" value="TreeGrafter"/>
</dbReference>
<dbReference type="Gene3D" id="1.10.10.10">
    <property type="entry name" value="Winged helix-like DNA-binding domain superfamily/Winged helix DNA-binding domain"/>
    <property type="match status" value="1"/>
</dbReference>
<gene>
    <name evidence="6" type="ORF">BN948_03003</name>
</gene>
<keyword evidence="4" id="KW-0804">Transcription</keyword>
<dbReference type="SUPFAM" id="SSF53850">
    <property type="entry name" value="Periplasmic binding protein-like II"/>
    <property type="match status" value="1"/>
</dbReference>
<dbReference type="InterPro" id="IPR005119">
    <property type="entry name" value="LysR_subst-bd"/>
</dbReference>
<evidence type="ECO:0000256" key="3">
    <source>
        <dbReference type="ARBA" id="ARBA00023125"/>
    </source>
</evidence>
<sequence length="299" mass="32343">MDKLDDLIAFLRVVDAGGFSAAERSTGIPKSSLSRRIAALERQLGVRLVQRSSHAFHLTDVGERVYRHARAMADEADAVQATVSEALAEPSGLIRVSSSLLQGELFLAAWLGDFMGLYPKVRVSLDLSNHYVDMLAERIDLAIRVSGAPLAAADIVAKPIGTGRMVLVASAPAVARHGAPATLADLDRWPLVAQGQAETVRPWVFRLPDGREVTHLPQPRFVSNNLLALREAVLAGAGMAQIPLEACRDALRDGALIELLPDLAPPPSTVYAIYPSRRGLSFAVRTLIDFLEARFRDMA</sequence>
<dbReference type="PANTHER" id="PTHR30537">
    <property type="entry name" value="HTH-TYPE TRANSCRIPTIONAL REGULATOR"/>
    <property type="match status" value="1"/>
</dbReference>
<reference evidence="7" key="2">
    <citation type="submission" date="2014-11" db="EMBL/GenBank/DDBJ databases">
        <title>Draft genome sequence of Hydrogenophaga intermedia S1.</title>
        <authorList>
            <person name="Gan H.M."/>
            <person name="Chew T.H."/>
            <person name="Stolz A."/>
        </authorList>
    </citation>
    <scope>NUCLEOTIDE SEQUENCE [LARGE SCALE GENOMIC DNA]</scope>
    <source>
        <strain evidence="7">S1</strain>
    </source>
</reference>
<dbReference type="InterPro" id="IPR036390">
    <property type="entry name" value="WH_DNA-bd_sf"/>
</dbReference>
<keyword evidence="3" id="KW-0238">DNA-binding</keyword>
<dbReference type="FunFam" id="1.10.10.10:FF:000001">
    <property type="entry name" value="LysR family transcriptional regulator"/>
    <property type="match status" value="1"/>
</dbReference>
<dbReference type="Gene3D" id="3.40.190.290">
    <property type="match status" value="1"/>
</dbReference>
<dbReference type="InterPro" id="IPR058163">
    <property type="entry name" value="LysR-type_TF_proteobact-type"/>
</dbReference>
<dbReference type="Pfam" id="PF00126">
    <property type="entry name" value="HTH_1"/>
    <property type="match status" value="1"/>
</dbReference>
<dbReference type="RefSeq" id="WP_009516883.1">
    <property type="nucleotide sequence ID" value="NZ_CCAE010000025.1"/>
</dbReference>
<feature type="domain" description="HTH lysR-type" evidence="5">
    <location>
        <begin position="1"/>
        <end position="59"/>
    </location>
</feature>
<dbReference type="EMBL" id="CCAE010000025">
    <property type="protein sequence ID" value="CDN88568.1"/>
    <property type="molecule type" value="Genomic_DNA"/>
</dbReference>
<evidence type="ECO:0000256" key="4">
    <source>
        <dbReference type="ARBA" id="ARBA00023163"/>
    </source>
</evidence>
<proteinExistence type="inferred from homology"/>
<keyword evidence="7" id="KW-1185">Reference proteome</keyword>
<evidence type="ECO:0000259" key="5">
    <source>
        <dbReference type="PROSITE" id="PS50931"/>
    </source>
</evidence>
<dbReference type="AlphaFoldDB" id="A0A1L1PEX7"/>
<name>A0A1L1PEX7_HYDIT</name>
<dbReference type="InterPro" id="IPR036388">
    <property type="entry name" value="WH-like_DNA-bd_sf"/>
</dbReference>
<reference evidence="7" key="1">
    <citation type="submission" date="2014-02" db="EMBL/GenBank/DDBJ databases">
        <authorList>
            <person name="Gan H."/>
        </authorList>
    </citation>
    <scope>NUCLEOTIDE SEQUENCE [LARGE SCALE GENOMIC DNA]</scope>
    <source>
        <strain evidence="7">S1</strain>
    </source>
</reference>
<dbReference type="Proteomes" id="UP000028878">
    <property type="component" value="Unassembled WGS sequence"/>
</dbReference>
<dbReference type="Pfam" id="PF03466">
    <property type="entry name" value="LysR_substrate"/>
    <property type="match status" value="1"/>
</dbReference>
<evidence type="ECO:0000256" key="1">
    <source>
        <dbReference type="ARBA" id="ARBA00009437"/>
    </source>
</evidence>
<comment type="similarity">
    <text evidence="1">Belongs to the LysR transcriptional regulatory family.</text>
</comment>
<dbReference type="SUPFAM" id="SSF46785">
    <property type="entry name" value="Winged helix' DNA-binding domain"/>
    <property type="match status" value="1"/>
</dbReference>
<evidence type="ECO:0000256" key="2">
    <source>
        <dbReference type="ARBA" id="ARBA00023015"/>
    </source>
</evidence>
<evidence type="ECO:0000313" key="6">
    <source>
        <dbReference type="EMBL" id="CDN88568.1"/>
    </source>
</evidence>
<dbReference type="InterPro" id="IPR000847">
    <property type="entry name" value="LysR_HTH_N"/>
</dbReference>
<protein>
    <submittedName>
        <fullName evidence="6">LysR family transcriptional regulator</fullName>
    </submittedName>
</protein>
<dbReference type="GO" id="GO:0006351">
    <property type="term" value="P:DNA-templated transcription"/>
    <property type="evidence" value="ECO:0007669"/>
    <property type="project" value="TreeGrafter"/>
</dbReference>
<dbReference type="PROSITE" id="PS50931">
    <property type="entry name" value="HTH_LYSR"/>
    <property type="match status" value="1"/>
</dbReference>
<dbReference type="CDD" id="cd08422">
    <property type="entry name" value="PBP2_CrgA_like"/>
    <property type="match status" value="1"/>
</dbReference>
<dbReference type="GO" id="GO:0003700">
    <property type="term" value="F:DNA-binding transcription factor activity"/>
    <property type="evidence" value="ECO:0007669"/>
    <property type="project" value="InterPro"/>
</dbReference>
<dbReference type="PANTHER" id="PTHR30537:SF31">
    <property type="entry name" value="TRANSCRIPTIONAL REGULATOR, LYSR FAMILY"/>
    <property type="match status" value="1"/>
</dbReference>
<organism evidence="6 7">
    <name type="scientific">Hydrogenophaga intermedia</name>
    <dbReference type="NCBI Taxonomy" id="65786"/>
    <lineage>
        <taxon>Bacteria</taxon>
        <taxon>Pseudomonadati</taxon>
        <taxon>Pseudomonadota</taxon>
        <taxon>Betaproteobacteria</taxon>
        <taxon>Burkholderiales</taxon>
        <taxon>Comamonadaceae</taxon>
        <taxon>Hydrogenophaga</taxon>
    </lineage>
</organism>